<protein>
    <submittedName>
        <fullName evidence="1">Uncharacterized protein</fullName>
    </submittedName>
</protein>
<evidence type="ECO:0000313" key="2">
    <source>
        <dbReference type="Proteomes" id="UP000660708"/>
    </source>
</evidence>
<evidence type="ECO:0000313" key="1">
    <source>
        <dbReference type="EMBL" id="MBE0346020.1"/>
    </source>
</evidence>
<gene>
    <name evidence="1" type="ORF">PPEP_a1027</name>
</gene>
<reference evidence="1 2" key="1">
    <citation type="submission" date="2015-06" db="EMBL/GenBank/DDBJ databases">
        <title>Genome sequence of Pseudoalteromonas peptidolytica.</title>
        <authorList>
            <person name="Xie B.-B."/>
            <person name="Rong J.-C."/>
            <person name="Qin Q.-L."/>
            <person name="Zhang Y.-Z."/>
        </authorList>
    </citation>
    <scope>NUCLEOTIDE SEQUENCE [LARGE SCALE GENOMIC DNA]</scope>
    <source>
        <strain evidence="1 2">F12-50-A1</strain>
    </source>
</reference>
<name>A0A8I0T3J3_9GAMM</name>
<dbReference type="Proteomes" id="UP000660708">
    <property type="component" value="Unassembled WGS sequence"/>
</dbReference>
<proteinExistence type="predicted"/>
<sequence>MDEVKRQIFIAGENANPIIKLPAMTKVSAIKGYIVKGVQ</sequence>
<dbReference type="AlphaFoldDB" id="A0A8I0T3J3"/>
<keyword evidence="2" id="KW-1185">Reference proteome</keyword>
<accession>A0A8I0T3J3</accession>
<organism evidence="1 2">
    <name type="scientific">Pseudoalteromonas peptidolytica F12-50-A1</name>
    <dbReference type="NCBI Taxonomy" id="1315280"/>
    <lineage>
        <taxon>Bacteria</taxon>
        <taxon>Pseudomonadati</taxon>
        <taxon>Pseudomonadota</taxon>
        <taxon>Gammaproteobacteria</taxon>
        <taxon>Alteromonadales</taxon>
        <taxon>Pseudoalteromonadaceae</taxon>
        <taxon>Pseudoalteromonas</taxon>
    </lineage>
</organism>
<comment type="caution">
    <text evidence="1">The sequence shown here is derived from an EMBL/GenBank/DDBJ whole genome shotgun (WGS) entry which is preliminary data.</text>
</comment>
<dbReference type="EMBL" id="AQHF01000020">
    <property type="protein sequence ID" value="MBE0346020.1"/>
    <property type="molecule type" value="Genomic_DNA"/>
</dbReference>